<dbReference type="Proteomes" id="UP000231791">
    <property type="component" value="Chromosome"/>
</dbReference>
<sequence length="50" mass="5487">MALSYLRVRVHEYEGTGVPDAGGHRPTGRSAPQNETLRRHVAVGDEQVDT</sequence>
<protein>
    <submittedName>
        <fullName evidence="2">Uncharacterized protein</fullName>
    </submittedName>
</protein>
<dbReference type="KEGG" id="slx:SLAV_24470"/>
<name>A0A2K8PIY6_STRLA</name>
<evidence type="ECO:0000313" key="2">
    <source>
        <dbReference type="EMBL" id="ATZ26694.1"/>
    </source>
</evidence>
<dbReference type="AlphaFoldDB" id="A0A2K8PIY6"/>
<evidence type="ECO:0000256" key="1">
    <source>
        <dbReference type="SAM" id="MobiDB-lite"/>
    </source>
</evidence>
<proteinExistence type="predicted"/>
<evidence type="ECO:0000313" key="3">
    <source>
        <dbReference type="Proteomes" id="UP000231791"/>
    </source>
</evidence>
<dbReference type="EMBL" id="CP024985">
    <property type="protein sequence ID" value="ATZ26694.1"/>
    <property type="molecule type" value="Genomic_DNA"/>
</dbReference>
<gene>
    <name evidence="2" type="ORF">SLAV_24470</name>
</gene>
<organism evidence="2 3">
    <name type="scientific">Streptomyces lavendulae subsp. lavendulae</name>
    <dbReference type="NCBI Taxonomy" id="58340"/>
    <lineage>
        <taxon>Bacteria</taxon>
        <taxon>Bacillati</taxon>
        <taxon>Actinomycetota</taxon>
        <taxon>Actinomycetes</taxon>
        <taxon>Kitasatosporales</taxon>
        <taxon>Streptomycetaceae</taxon>
        <taxon>Streptomyces</taxon>
    </lineage>
</organism>
<feature type="region of interest" description="Disordered" evidence="1">
    <location>
        <begin position="15"/>
        <end position="50"/>
    </location>
</feature>
<accession>A0A2K8PIY6</accession>
<reference evidence="2 3" key="1">
    <citation type="submission" date="2017-11" db="EMBL/GenBank/DDBJ databases">
        <title>Complete genome sequence of Streptomyces lavendulae subsp. lavendulae CCM 3239 (formerly 'Streptomyces aureofaciens CCM 3239'), the producer of the angucycline-type antibiotic auricin.</title>
        <authorList>
            <person name="Busche T."/>
            <person name="Novakova R."/>
            <person name="Al'Dilaimi A."/>
            <person name="Homerova D."/>
            <person name="Feckova L."/>
            <person name="Rezuchova B."/>
            <person name="Mingyar E."/>
            <person name="Csolleiova D."/>
            <person name="Bekeova C."/>
            <person name="Winkler A."/>
            <person name="Sevcikova B."/>
            <person name="Kalinowski J."/>
            <person name="Kormanec J."/>
            <person name="Ruckert C."/>
        </authorList>
    </citation>
    <scope>NUCLEOTIDE SEQUENCE [LARGE SCALE GENOMIC DNA]</scope>
    <source>
        <strain evidence="2 3">CCM 3239</strain>
    </source>
</reference>
<keyword evidence="3" id="KW-1185">Reference proteome</keyword>